<accession>A0A918P0F3</accession>
<dbReference type="PANTHER" id="PTHR13887:SF14">
    <property type="entry name" value="DISULFIDE BOND FORMATION PROTEIN D"/>
    <property type="match status" value="1"/>
</dbReference>
<evidence type="ECO:0000256" key="4">
    <source>
        <dbReference type="ARBA" id="ARBA00023157"/>
    </source>
</evidence>
<evidence type="ECO:0000256" key="3">
    <source>
        <dbReference type="ARBA" id="ARBA00023002"/>
    </source>
</evidence>
<evidence type="ECO:0000256" key="6">
    <source>
        <dbReference type="SAM" id="MobiDB-lite"/>
    </source>
</evidence>
<feature type="domain" description="Thioredoxin-like fold" evidence="7">
    <location>
        <begin position="29"/>
        <end position="176"/>
    </location>
</feature>
<evidence type="ECO:0000313" key="8">
    <source>
        <dbReference type="EMBL" id="GGY11255.1"/>
    </source>
</evidence>
<keyword evidence="9" id="KW-1185">Reference proteome</keyword>
<sequence>MAAPTPQLRPPDPVPGHTDPEGNGVVVGDGPVVVDTYIDFLCPFCRRFAEESGPTLDRLVDDRTIRVVHHPLGFLDDLSPNRYSSRAAAASGCAADGNRFREYFEVLFAHQPAEGEPGHTDEELAELGRRAGLTGREFAQKVLAGTYLDWTAYVTSSALARGVGGTPTVTVQGTAVPAEPRAVLAAVGRAATRR</sequence>
<dbReference type="Proteomes" id="UP000619244">
    <property type="component" value="Unassembled WGS sequence"/>
</dbReference>
<name>A0A918P0F3_9ACTN</name>
<dbReference type="AlphaFoldDB" id="A0A918P0F3"/>
<dbReference type="SUPFAM" id="SSF52833">
    <property type="entry name" value="Thioredoxin-like"/>
    <property type="match status" value="1"/>
</dbReference>
<gene>
    <name evidence="8" type="ORF">GCM10010358_74630</name>
</gene>
<feature type="region of interest" description="Disordered" evidence="6">
    <location>
        <begin position="1"/>
        <end position="25"/>
    </location>
</feature>
<reference evidence="8" key="2">
    <citation type="submission" date="2020-09" db="EMBL/GenBank/DDBJ databases">
        <authorList>
            <person name="Sun Q."/>
            <person name="Ohkuma M."/>
        </authorList>
    </citation>
    <scope>NUCLEOTIDE SEQUENCE</scope>
    <source>
        <strain evidence="8">JCM 4790</strain>
    </source>
</reference>
<keyword evidence="4" id="KW-1015">Disulfide bond</keyword>
<proteinExistence type="inferred from homology"/>
<dbReference type="EMBL" id="BMVU01000077">
    <property type="protein sequence ID" value="GGY11255.1"/>
    <property type="molecule type" value="Genomic_DNA"/>
</dbReference>
<keyword evidence="2" id="KW-0732">Signal</keyword>
<dbReference type="RefSeq" id="WP_190194723.1">
    <property type="nucleotide sequence ID" value="NZ_BMVU01000077.1"/>
</dbReference>
<evidence type="ECO:0000256" key="2">
    <source>
        <dbReference type="ARBA" id="ARBA00022729"/>
    </source>
</evidence>
<dbReference type="InterPro" id="IPR012336">
    <property type="entry name" value="Thioredoxin-like_fold"/>
</dbReference>
<evidence type="ECO:0000259" key="7">
    <source>
        <dbReference type="Pfam" id="PF13462"/>
    </source>
</evidence>
<evidence type="ECO:0000256" key="1">
    <source>
        <dbReference type="ARBA" id="ARBA00005791"/>
    </source>
</evidence>
<dbReference type="InterPro" id="IPR036249">
    <property type="entry name" value="Thioredoxin-like_sf"/>
</dbReference>
<dbReference type="PANTHER" id="PTHR13887">
    <property type="entry name" value="GLUTATHIONE S-TRANSFERASE KAPPA"/>
    <property type="match status" value="1"/>
</dbReference>
<protein>
    <recommendedName>
        <fullName evidence="7">Thioredoxin-like fold domain-containing protein</fullName>
    </recommendedName>
</protein>
<evidence type="ECO:0000313" key="9">
    <source>
        <dbReference type="Proteomes" id="UP000619244"/>
    </source>
</evidence>
<organism evidence="8 9">
    <name type="scientific">Streptomyces minutiscleroticus</name>
    <dbReference type="NCBI Taxonomy" id="68238"/>
    <lineage>
        <taxon>Bacteria</taxon>
        <taxon>Bacillati</taxon>
        <taxon>Actinomycetota</taxon>
        <taxon>Actinomycetes</taxon>
        <taxon>Kitasatosporales</taxon>
        <taxon>Streptomycetaceae</taxon>
        <taxon>Streptomyces</taxon>
    </lineage>
</organism>
<reference evidence="8" key="1">
    <citation type="journal article" date="2014" name="Int. J. Syst. Evol. Microbiol.">
        <title>Complete genome sequence of Corynebacterium casei LMG S-19264T (=DSM 44701T), isolated from a smear-ripened cheese.</title>
        <authorList>
            <consortium name="US DOE Joint Genome Institute (JGI-PGF)"/>
            <person name="Walter F."/>
            <person name="Albersmeier A."/>
            <person name="Kalinowski J."/>
            <person name="Ruckert C."/>
        </authorList>
    </citation>
    <scope>NUCLEOTIDE SEQUENCE</scope>
    <source>
        <strain evidence="8">JCM 4790</strain>
    </source>
</reference>
<comment type="caution">
    <text evidence="8">The sequence shown here is derived from an EMBL/GenBank/DDBJ whole genome shotgun (WGS) entry which is preliminary data.</text>
</comment>
<evidence type="ECO:0000256" key="5">
    <source>
        <dbReference type="ARBA" id="ARBA00023284"/>
    </source>
</evidence>
<comment type="similarity">
    <text evidence="1">Belongs to the thioredoxin family. DsbA subfamily.</text>
</comment>
<dbReference type="CDD" id="cd02972">
    <property type="entry name" value="DsbA_family"/>
    <property type="match status" value="1"/>
</dbReference>
<dbReference type="GO" id="GO:0016491">
    <property type="term" value="F:oxidoreductase activity"/>
    <property type="evidence" value="ECO:0007669"/>
    <property type="project" value="UniProtKB-KW"/>
</dbReference>
<keyword evidence="3" id="KW-0560">Oxidoreductase</keyword>
<dbReference type="Gene3D" id="3.40.30.10">
    <property type="entry name" value="Glutaredoxin"/>
    <property type="match status" value="1"/>
</dbReference>
<keyword evidence="5" id="KW-0676">Redox-active center</keyword>
<dbReference type="Pfam" id="PF13462">
    <property type="entry name" value="Thioredoxin_4"/>
    <property type="match status" value="1"/>
</dbReference>